<dbReference type="InterPro" id="IPR006016">
    <property type="entry name" value="UspA"/>
</dbReference>
<dbReference type="EMBL" id="CP028858">
    <property type="protein sequence ID" value="AWB26673.1"/>
    <property type="molecule type" value="Genomic_DNA"/>
</dbReference>
<reference evidence="3 4" key="1">
    <citation type="submission" date="2018-04" db="EMBL/GenBank/DDBJ databases">
        <title>Halococcoides cellulosivorans gen. nov., sp. nov., an extremely halophilic cellulose-utilizing haloarchaeon from hypersaline lakes.</title>
        <authorList>
            <person name="Sorokin D.Y."/>
            <person name="Toshchakov S.V."/>
            <person name="Samarov N.I."/>
            <person name="Korzhenkov A."/>
            <person name="Kublanov I.V."/>
        </authorList>
    </citation>
    <scope>NUCLEOTIDE SEQUENCE [LARGE SCALE GENOMIC DNA]</scope>
    <source>
        <strain evidence="3 4">HArcel1</strain>
    </source>
</reference>
<keyword evidence="1" id="KW-0812">Transmembrane</keyword>
<keyword evidence="1" id="KW-0472">Membrane</keyword>
<feature type="transmembrane region" description="Helical" evidence="1">
    <location>
        <begin position="32"/>
        <end position="52"/>
    </location>
</feature>
<organism evidence="3 4">
    <name type="scientific">Halococcoides cellulosivorans</name>
    <dbReference type="NCBI Taxonomy" id="1679096"/>
    <lineage>
        <taxon>Archaea</taxon>
        <taxon>Methanobacteriati</taxon>
        <taxon>Methanobacteriota</taxon>
        <taxon>Stenosarchaea group</taxon>
        <taxon>Halobacteria</taxon>
        <taxon>Halobacteriales</taxon>
        <taxon>Haloarculaceae</taxon>
        <taxon>Halococcoides</taxon>
    </lineage>
</organism>
<feature type="transmembrane region" description="Helical" evidence="1">
    <location>
        <begin position="162"/>
        <end position="182"/>
    </location>
</feature>
<dbReference type="Pfam" id="PF00582">
    <property type="entry name" value="Usp"/>
    <property type="match status" value="1"/>
</dbReference>
<dbReference type="GeneID" id="36511355"/>
<proteinExistence type="predicted"/>
<dbReference type="AlphaFoldDB" id="A0A2R4WYQ4"/>
<evidence type="ECO:0000259" key="2">
    <source>
        <dbReference type="Pfam" id="PF00582"/>
    </source>
</evidence>
<dbReference type="KEGG" id="harc:HARCEL1_02570"/>
<dbReference type="Proteomes" id="UP000244727">
    <property type="component" value="Chromosome"/>
</dbReference>
<evidence type="ECO:0000256" key="1">
    <source>
        <dbReference type="SAM" id="Phobius"/>
    </source>
</evidence>
<keyword evidence="4" id="KW-1185">Reference proteome</keyword>
<evidence type="ECO:0000313" key="3">
    <source>
        <dbReference type="EMBL" id="AWB26673.1"/>
    </source>
</evidence>
<keyword evidence="1" id="KW-1133">Transmembrane helix</keyword>
<dbReference type="Gene3D" id="3.40.50.12370">
    <property type="match status" value="1"/>
</dbReference>
<protein>
    <submittedName>
        <fullName evidence="3">Universal stress protein UspA</fullName>
    </submittedName>
</protein>
<feature type="transmembrane region" description="Helical" evidence="1">
    <location>
        <begin position="123"/>
        <end position="150"/>
    </location>
</feature>
<dbReference type="RefSeq" id="WP_108381042.1">
    <property type="nucleotide sequence ID" value="NZ_CP028858.1"/>
</dbReference>
<sequence length="459" mass="49066">MTDRGDRSRFDPRGFYRAIAVRWHRWIERTDNLLTLSVLVVLPVLIGGVTLLANHEPALPFLLFPPLASGGYSLFADPGAWRRDVRRFVGGLSVGAASGWLALEAATAVWYQVPATNVHAGAVALGVLVTALVTLALDLQAPAAFSTALLVHVSGPGGVDPVGYVTSVIAGSLIVAGAYVVWRRGLYDRRAGLLYESIEADDQVLVPVYGETATATATLGARIAGAHDAGRVVLCGLLDGTDPPAHPASDADSVDAVAEDLERIAAAVTDRVGTPVDVVVARGRADRILRVAHDTDCDLIVAPAVYADEGLAPFVRALFQSDLDVLVHDSRAGRTEWNRVLVPVRRASDVAHSMIDFADRLVGSGAVSVCRCVDAADERPTAERAIERLITAFDRPIETRVAVSPLETFLDAYASQYDLVVIGASRDRSLPSRILSPPTYRRLAGIDTDLAIVDRNYRS</sequence>
<name>A0A2R4WYQ4_9EURY</name>
<accession>A0A2R4WYQ4</accession>
<feature type="transmembrane region" description="Helical" evidence="1">
    <location>
        <begin position="88"/>
        <end position="111"/>
    </location>
</feature>
<gene>
    <name evidence="3" type="ORF">HARCEL1_02570</name>
</gene>
<feature type="domain" description="UspA" evidence="2">
    <location>
        <begin position="203"/>
        <end position="302"/>
    </location>
</feature>
<evidence type="ECO:0000313" key="4">
    <source>
        <dbReference type="Proteomes" id="UP000244727"/>
    </source>
</evidence>